<dbReference type="GO" id="GO:0005813">
    <property type="term" value="C:centrosome"/>
    <property type="evidence" value="ECO:0007669"/>
    <property type="project" value="UniProtKB-SubCell"/>
</dbReference>
<evidence type="ECO:0000256" key="6">
    <source>
        <dbReference type="ARBA" id="ARBA00004484"/>
    </source>
</evidence>
<dbReference type="Pfam" id="PF00850">
    <property type="entry name" value="Hist_deacetyl"/>
    <property type="match status" value="2"/>
</dbReference>
<dbReference type="KEGG" id="hazt:108675575"/>
<evidence type="ECO:0000256" key="20">
    <source>
        <dbReference type="ARBA" id="ARBA00022833"/>
    </source>
</evidence>
<evidence type="ECO:0000256" key="7">
    <source>
        <dbReference type="ARBA" id="ARBA00004489"/>
    </source>
</evidence>
<dbReference type="InterPro" id="IPR001607">
    <property type="entry name" value="Znf_UBP"/>
</dbReference>
<gene>
    <name evidence="38" type="primary">LOC108675575</name>
</gene>
<keyword evidence="25" id="KW-0009">Actin-binding</keyword>
<evidence type="ECO:0000256" key="33">
    <source>
        <dbReference type="ARBA" id="ARBA00082852"/>
    </source>
</evidence>
<comment type="catalytic activity">
    <reaction evidence="29">
        <text>N(6)-acetyl-L-lysyl-[histone] + H2O = L-lysyl-[histone] + acetate</text>
        <dbReference type="Rhea" id="RHEA:58196"/>
        <dbReference type="Rhea" id="RHEA-COMP:9845"/>
        <dbReference type="Rhea" id="RHEA-COMP:11338"/>
        <dbReference type="ChEBI" id="CHEBI:15377"/>
        <dbReference type="ChEBI" id="CHEBI:29969"/>
        <dbReference type="ChEBI" id="CHEBI:30089"/>
        <dbReference type="ChEBI" id="CHEBI:61930"/>
        <dbReference type="EC" id="3.5.1.98"/>
    </reaction>
</comment>
<dbReference type="FunFam" id="3.40.800.20:FF:000005">
    <property type="entry name" value="histone deacetylase 6"/>
    <property type="match status" value="1"/>
</dbReference>
<dbReference type="PROSITE" id="PS50271">
    <property type="entry name" value="ZF_UBP"/>
    <property type="match status" value="1"/>
</dbReference>
<dbReference type="InterPro" id="IPR023801">
    <property type="entry name" value="His_deacetylse_dom"/>
</dbReference>
<evidence type="ECO:0000256" key="30">
    <source>
        <dbReference type="ARBA" id="ARBA00049136"/>
    </source>
</evidence>
<evidence type="ECO:0000313" key="37">
    <source>
        <dbReference type="Proteomes" id="UP000694843"/>
    </source>
</evidence>
<evidence type="ECO:0000256" key="2">
    <source>
        <dbReference type="ARBA" id="ARBA00004120"/>
    </source>
</evidence>
<dbReference type="GO" id="GO:0051646">
    <property type="term" value="P:mitochondrion localization"/>
    <property type="evidence" value="ECO:0007669"/>
    <property type="project" value="UniProtKB-ARBA"/>
</dbReference>
<evidence type="ECO:0000256" key="26">
    <source>
        <dbReference type="ARBA" id="ARBA00023212"/>
    </source>
</evidence>
<evidence type="ECO:0000256" key="18">
    <source>
        <dbReference type="ARBA" id="ARBA00022786"/>
    </source>
</evidence>
<evidence type="ECO:0000256" key="11">
    <source>
        <dbReference type="ARBA" id="ARBA00022490"/>
    </source>
</evidence>
<evidence type="ECO:0000256" key="24">
    <source>
        <dbReference type="ARBA" id="ARBA00023163"/>
    </source>
</evidence>
<feature type="region of interest" description="Disordered" evidence="35">
    <location>
        <begin position="1"/>
        <end position="44"/>
    </location>
</feature>
<keyword evidence="23" id="KW-0805">Transcription regulation</keyword>
<dbReference type="GeneID" id="108675575"/>
<dbReference type="Gene3D" id="3.40.800.20">
    <property type="entry name" value="Histone deacetylase domain"/>
    <property type="match status" value="3"/>
</dbReference>
<keyword evidence="13" id="KW-0597">Phosphoprotein</keyword>
<evidence type="ECO:0000256" key="29">
    <source>
        <dbReference type="ARBA" id="ARBA00048287"/>
    </source>
</evidence>
<evidence type="ECO:0000259" key="36">
    <source>
        <dbReference type="PROSITE" id="PS50271"/>
    </source>
</evidence>
<feature type="domain" description="UBP-type" evidence="36">
    <location>
        <begin position="1032"/>
        <end position="1130"/>
    </location>
</feature>
<evidence type="ECO:0000256" key="23">
    <source>
        <dbReference type="ARBA" id="ARBA00023015"/>
    </source>
</evidence>
<evidence type="ECO:0000256" key="13">
    <source>
        <dbReference type="ARBA" id="ARBA00022553"/>
    </source>
</evidence>
<dbReference type="GO" id="GO:0032886">
    <property type="term" value="P:regulation of microtubule-based process"/>
    <property type="evidence" value="ECO:0007669"/>
    <property type="project" value="UniProtKB-ARBA"/>
</dbReference>
<dbReference type="GO" id="GO:0141221">
    <property type="term" value="F:histone deacetylase activity, hydrolytic mechanism"/>
    <property type="evidence" value="ECO:0007669"/>
    <property type="project" value="UniProtKB-EC"/>
</dbReference>
<evidence type="ECO:0000256" key="3">
    <source>
        <dbReference type="ARBA" id="ARBA00004123"/>
    </source>
</evidence>
<dbReference type="Proteomes" id="UP000694843">
    <property type="component" value="Unplaced"/>
</dbReference>
<proteinExistence type="inferred from homology"/>
<evidence type="ECO:0000256" key="17">
    <source>
        <dbReference type="ARBA" id="ARBA00022771"/>
    </source>
</evidence>
<dbReference type="PRINTS" id="PR01270">
    <property type="entry name" value="HDASUPER"/>
</dbReference>
<dbReference type="GO" id="GO:0008270">
    <property type="term" value="F:zinc ion binding"/>
    <property type="evidence" value="ECO:0007669"/>
    <property type="project" value="UniProtKB-KW"/>
</dbReference>
<dbReference type="OrthoDB" id="424012at2759"/>
<dbReference type="Pfam" id="PF02148">
    <property type="entry name" value="zf-UBP"/>
    <property type="match status" value="1"/>
</dbReference>
<keyword evidence="19" id="KW-0378">Hydrolase</keyword>
<organism evidence="37 38">
    <name type="scientific">Hyalella azteca</name>
    <name type="common">Amphipod</name>
    <dbReference type="NCBI Taxonomy" id="294128"/>
    <lineage>
        <taxon>Eukaryota</taxon>
        <taxon>Metazoa</taxon>
        <taxon>Ecdysozoa</taxon>
        <taxon>Arthropoda</taxon>
        <taxon>Crustacea</taxon>
        <taxon>Multicrustacea</taxon>
        <taxon>Malacostraca</taxon>
        <taxon>Eumalacostraca</taxon>
        <taxon>Peracarida</taxon>
        <taxon>Amphipoda</taxon>
        <taxon>Senticaudata</taxon>
        <taxon>Talitrida</taxon>
        <taxon>Talitroidea</taxon>
        <taxon>Hyalellidae</taxon>
        <taxon>Hyalella</taxon>
    </lineage>
</organism>
<keyword evidence="37" id="KW-1185">Reference proteome</keyword>
<dbReference type="RefSeq" id="XP_047737690.1">
    <property type="nucleotide sequence ID" value="XM_047881734.1"/>
</dbReference>
<evidence type="ECO:0000256" key="19">
    <source>
        <dbReference type="ARBA" id="ARBA00022801"/>
    </source>
</evidence>
<dbReference type="GO" id="GO:0003779">
    <property type="term" value="F:actin binding"/>
    <property type="evidence" value="ECO:0007669"/>
    <property type="project" value="UniProtKB-KW"/>
</dbReference>
<keyword evidence="15" id="KW-0479">Metal-binding</keyword>
<keyword evidence="22" id="KW-0156">Chromatin regulator</keyword>
<evidence type="ECO:0000256" key="10">
    <source>
        <dbReference type="ARBA" id="ARBA00022481"/>
    </source>
</evidence>
<keyword evidence="17 34" id="KW-0863">Zinc-finger</keyword>
<keyword evidence="16" id="KW-0677">Repeat</keyword>
<feature type="region of interest" description="Disordered" evidence="35">
    <location>
        <begin position="926"/>
        <end position="977"/>
    </location>
</feature>
<dbReference type="Gene3D" id="3.30.40.10">
    <property type="entry name" value="Zinc/RING finger domain, C3HC4 (zinc finger)"/>
    <property type="match status" value="1"/>
</dbReference>
<dbReference type="SMART" id="SM00290">
    <property type="entry name" value="ZnF_UBP"/>
    <property type="match status" value="1"/>
</dbReference>
<keyword evidence="21" id="KW-0832">Ubl conjugation</keyword>
<dbReference type="GO" id="GO:0030424">
    <property type="term" value="C:axon"/>
    <property type="evidence" value="ECO:0007669"/>
    <property type="project" value="UniProtKB-SubCell"/>
</dbReference>
<evidence type="ECO:0000256" key="25">
    <source>
        <dbReference type="ARBA" id="ARBA00023203"/>
    </source>
</evidence>
<evidence type="ECO:0000256" key="28">
    <source>
        <dbReference type="ARBA" id="ARBA00023273"/>
    </source>
</evidence>
<keyword evidence="10" id="KW-0488">Methylation</keyword>
<keyword evidence="26" id="KW-0206">Cytoskeleton</keyword>
<comment type="similarity">
    <text evidence="9">Belongs to the histone deacetylase family. HD type 2 subfamily.</text>
</comment>
<dbReference type="GO" id="GO:0043204">
    <property type="term" value="C:perikaryon"/>
    <property type="evidence" value="ECO:0007669"/>
    <property type="project" value="UniProtKB-SubCell"/>
</dbReference>
<evidence type="ECO:0000313" key="38">
    <source>
        <dbReference type="RefSeq" id="XP_047737690.1"/>
    </source>
</evidence>
<dbReference type="InterPro" id="IPR000286">
    <property type="entry name" value="HDACs"/>
</dbReference>
<evidence type="ECO:0000256" key="8">
    <source>
        <dbReference type="ARBA" id="ARBA00004906"/>
    </source>
</evidence>
<dbReference type="PANTHER" id="PTHR10625:SF38">
    <property type="entry name" value="HISTONE DEACETYLASE 6, ISOFORM G"/>
    <property type="match status" value="1"/>
</dbReference>
<evidence type="ECO:0000256" key="21">
    <source>
        <dbReference type="ARBA" id="ARBA00022843"/>
    </source>
</evidence>
<dbReference type="GO" id="GO:0030425">
    <property type="term" value="C:dendrite"/>
    <property type="evidence" value="ECO:0007669"/>
    <property type="project" value="UniProtKB-SubCell"/>
</dbReference>
<comment type="catalytic activity">
    <reaction evidence="30">
        <text>N(6)-acetyl-L-lysyl-[protein] + H2O = L-lysyl-[protein] + acetate</text>
        <dbReference type="Rhea" id="RHEA:58108"/>
        <dbReference type="Rhea" id="RHEA-COMP:9752"/>
        <dbReference type="Rhea" id="RHEA-COMP:10731"/>
        <dbReference type="ChEBI" id="CHEBI:15377"/>
        <dbReference type="ChEBI" id="CHEBI:29969"/>
        <dbReference type="ChEBI" id="CHEBI:30089"/>
        <dbReference type="ChEBI" id="CHEBI:61930"/>
    </reaction>
    <physiologicalReaction direction="left-to-right" evidence="30">
        <dbReference type="Rhea" id="RHEA:58109"/>
    </physiologicalReaction>
</comment>
<dbReference type="CTD" id="10013"/>
<keyword evidence="28" id="KW-0966">Cell projection</keyword>
<keyword evidence="11" id="KW-0963">Cytoplasm</keyword>
<dbReference type="PANTHER" id="PTHR10625">
    <property type="entry name" value="HISTONE DEACETYLASE HDAC1-RELATED"/>
    <property type="match status" value="1"/>
</dbReference>
<evidence type="ECO:0000256" key="35">
    <source>
        <dbReference type="SAM" id="MobiDB-lite"/>
    </source>
</evidence>
<protein>
    <recommendedName>
        <fullName evidence="32">Protein deacetylase HDAC6</fullName>
    </recommendedName>
    <alternativeName>
        <fullName evidence="33">Tubulin-lysine deacetylase HDAC6</fullName>
    </alternativeName>
</protein>
<evidence type="ECO:0000256" key="32">
    <source>
        <dbReference type="ARBA" id="ARBA00068733"/>
    </source>
</evidence>
<dbReference type="SUPFAM" id="SSF52768">
    <property type="entry name" value="Arginase/deacetylase"/>
    <property type="match status" value="3"/>
</dbReference>
<evidence type="ECO:0000256" key="4">
    <source>
        <dbReference type="ARBA" id="ARBA00004279"/>
    </source>
</evidence>
<comment type="pathway">
    <text evidence="8">Protein modification; protein ubiquitination.</text>
</comment>
<keyword evidence="24" id="KW-0804">Transcription</keyword>
<keyword evidence="18" id="KW-0833">Ubl conjugation pathway</keyword>
<evidence type="ECO:0000256" key="15">
    <source>
        <dbReference type="ARBA" id="ARBA00022723"/>
    </source>
</evidence>
<name>A0A979FL00_HYAAZ</name>
<evidence type="ECO:0000256" key="5">
    <source>
        <dbReference type="ARBA" id="ARBA00004300"/>
    </source>
</evidence>
<dbReference type="AlphaFoldDB" id="A0A979FL00"/>
<dbReference type="OMA" id="HTRSHVN"/>
<dbReference type="GO" id="GO:0016740">
    <property type="term" value="F:transferase activity"/>
    <property type="evidence" value="ECO:0007669"/>
    <property type="project" value="UniProtKB-KW"/>
</dbReference>
<keyword evidence="27" id="KW-0539">Nucleus</keyword>
<dbReference type="InterPro" id="IPR023696">
    <property type="entry name" value="Ureohydrolase_dom_sf"/>
</dbReference>
<feature type="compositionally biased region" description="Low complexity" evidence="35">
    <location>
        <begin position="931"/>
        <end position="972"/>
    </location>
</feature>
<dbReference type="InterPro" id="IPR013083">
    <property type="entry name" value="Znf_RING/FYVE/PHD"/>
</dbReference>
<dbReference type="FunFam" id="3.30.40.10:FF:000342">
    <property type="entry name" value="Histone deacetylase 6"/>
    <property type="match status" value="1"/>
</dbReference>
<feature type="compositionally biased region" description="Basic and acidic residues" evidence="35">
    <location>
        <begin position="1"/>
        <end position="13"/>
    </location>
</feature>
<sequence>MEGDKLPQHGKKSDRSRKKMSAPNLLDAQVKGSLQKAGGRPKVESRISVEELRAKFKTQMSLPGSRDVHEDTKLIDPMDECVKYLGKQRGQTGVVYDLAMAEPRCLWDPEYPECPERYTCVISRCEELGLLDRCLRIPARSARREEILALHSQALHDLVESTAGETDLEKLEEISSMYNSIYLHPKTSAAAALAAGGCVDLVTAVVQGAVHNGMAIVRPPGHHAMRDAPCGYCYYNNVALAARHALDNLAVRRILIVDWDVHHGQATQQMFYDDSRVLYFSVHRYEYGSYWPELRESDYDYTGGAGAEGYNCNVPLNATGLGNEEYLSIWTQLLLPMAYEFCPDLVLVSAGYDAALGCFEFCPDLVLVSGGYDSALGDEKGLMRVTPALYCQLTALLMPLAAGKLAVMLELVRPLHPSLSSTVLDCITVQRSVWRSLQYQGSYCAQTAAVDRASRHSRPKHIAVIEYRGTPPPSRYPTRGGYAKLSPQQEEETSRALARLKAGTDLTVAPIQVCYVHDVAMETHHCQTESSHPERPARTREIMKLLQSTGLLHRLHRLQSRKASAEELAAVHSAELIALMAETQSYSEQQLHALQDRYTSVYLHPDTYTAATLAAGSLIEVVQQVVTGGASKGVAVVRPPGHHAERCHPNGFCIFNNVAVAARHALDHLGLDRILIVDWDIHHGNGIQHAFESDPRVLYVSLHLYKNATFFPNSTDASHLHIGTGDGLGYNVNIPWQKGGVGDAEYIAAFSQLVLPLAYQFSPQLVLVSAGFDAAVNDPVGGCEVTPECYGHMTALLAGLAAGRLVLALEGGYNLVSTSHALCCCVSALLGDALPPLRRPLVAAAHAAHTISAVLDALAPYWTCLAPYRVDLPSAPGLKKGRKSGAGGAGGAAGGAIPGAGEATSAADSPSDELALKFGHMKMSDDKVDTPEAAAATPPAERLAAVASAAGPSGSDAAGPSCSDAAGPSGSDVAGPSGAGTISCSGQTVAAVVTEEALLAALAAAADDEDGAMTIEQLIRSQTEGFMVTPLSWCPHIPEGVREPEGSMDASAPCADCGAEGENWCCLTCYQVGCGRAIGGHLLAHGAASGHSLALSYADLSVWCYVCEAYVHHEAFLEAKRMAYRSKFNEEMPVPQSWQ</sequence>
<dbReference type="GO" id="GO:0040029">
    <property type="term" value="P:epigenetic regulation of gene expression"/>
    <property type="evidence" value="ECO:0007669"/>
    <property type="project" value="TreeGrafter"/>
</dbReference>
<evidence type="ECO:0000256" key="9">
    <source>
        <dbReference type="ARBA" id="ARBA00007738"/>
    </source>
</evidence>
<evidence type="ECO:0000256" key="27">
    <source>
        <dbReference type="ARBA" id="ARBA00023242"/>
    </source>
</evidence>
<dbReference type="InterPro" id="IPR037138">
    <property type="entry name" value="His_deacetylse_dom_sf"/>
</dbReference>
<evidence type="ECO:0000256" key="34">
    <source>
        <dbReference type="PROSITE-ProRule" id="PRU00502"/>
    </source>
</evidence>
<reference evidence="38" key="1">
    <citation type="submission" date="2025-08" db="UniProtKB">
        <authorList>
            <consortium name="RefSeq"/>
        </authorList>
    </citation>
    <scope>IDENTIFICATION</scope>
    <source>
        <tissue evidence="38">Whole organism</tissue>
    </source>
</reference>
<comment type="subcellular location">
    <subcellularLocation>
        <location evidence="7">Cell projection</location>
        <location evidence="7">Axon</location>
    </subcellularLocation>
    <subcellularLocation>
        <location evidence="4">Cell projection</location>
        <location evidence="4">Dendrite</location>
    </subcellularLocation>
    <subcellularLocation>
        <location evidence="2">Cytoplasm</location>
        <location evidence="2">Cytoskeleton</location>
        <location evidence="2">Cilium basal body</location>
    </subcellularLocation>
    <subcellularLocation>
        <location evidence="5">Cytoplasm</location>
        <location evidence="5">Cytoskeleton</location>
        <location evidence="5">Microtubule organizing center</location>
        <location evidence="5">Centrosome</location>
    </subcellularLocation>
    <subcellularLocation>
        <location evidence="3">Nucleus</location>
    </subcellularLocation>
    <subcellularLocation>
        <location evidence="6">Perikaryon</location>
    </subcellularLocation>
</comment>
<dbReference type="GO" id="GO:0000118">
    <property type="term" value="C:histone deacetylase complex"/>
    <property type="evidence" value="ECO:0007669"/>
    <property type="project" value="TreeGrafter"/>
</dbReference>
<comment type="cofactor">
    <cofactor evidence="1">
        <name>Zn(2+)</name>
        <dbReference type="ChEBI" id="CHEBI:29105"/>
    </cofactor>
</comment>
<evidence type="ECO:0000256" key="1">
    <source>
        <dbReference type="ARBA" id="ARBA00001947"/>
    </source>
</evidence>
<dbReference type="SUPFAM" id="SSF57850">
    <property type="entry name" value="RING/U-box"/>
    <property type="match status" value="1"/>
</dbReference>
<keyword evidence="14" id="KW-0808">Transferase</keyword>
<keyword evidence="20" id="KW-0862">Zinc</keyword>
<dbReference type="GO" id="GO:0006950">
    <property type="term" value="P:response to stress"/>
    <property type="evidence" value="ECO:0007669"/>
    <property type="project" value="UniProtKB-ARBA"/>
</dbReference>
<evidence type="ECO:0000256" key="31">
    <source>
        <dbReference type="ARBA" id="ARBA00050910"/>
    </source>
</evidence>
<evidence type="ECO:0000256" key="12">
    <source>
        <dbReference type="ARBA" id="ARBA00022491"/>
    </source>
</evidence>
<evidence type="ECO:0000256" key="22">
    <source>
        <dbReference type="ARBA" id="ARBA00022853"/>
    </source>
</evidence>
<keyword evidence="12" id="KW-0678">Repressor</keyword>
<evidence type="ECO:0000256" key="14">
    <source>
        <dbReference type="ARBA" id="ARBA00022679"/>
    </source>
</evidence>
<comment type="catalytic activity">
    <reaction evidence="31">
        <text>N(6)-acetyl-L-lysyl-[alpha-tubulin] + H2O = L-lysyl-[alpha-tubulin] + acetate</text>
        <dbReference type="Rhea" id="RHEA:21548"/>
        <dbReference type="Rhea" id="RHEA-COMP:11278"/>
        <dbReference type="Rhea" id="RHEA-COMP:11279"/>
        <dbReference type="ChEBI" id="CHEBI:15377"/>
        <dbReference type="ChEBI" id="CHEBI:29969"/>
        <dbReference type="ChEBI" id="CHEBI:30089"/>
        <dbReference type="ChEBI" id="CHEBI:61930"/>
    </reaction>
    <physiologicalReaction direction="left-to-right" evidence="31">
        <dbReference type="Rhea" id="RHEA:21549"/>
    </physiologicalReaction>
</comment>
<dbReference type="GO" id="GO:0051129">
    <property type="term" value="P:negative regulation of cellular component organization"/>
    <property type="evidence" value="ECO:0007669"/>
    <property type="project" value="UniProtKB-ARBA"/>
</dbReference>
<accession>A0A979FL00</accession>
<evidence type="ECO:0000256" key="16">
    <source>
        <dbReference type="ARBA" id="ARBA00022737"/>
    </source>
</evidence>